<keyword evidence="2" id="KW-0964">Secreted</keyword>
<dbReference type="Pfam" id="PF18886">
    <property type="entry name" value="DUF5649"/>
    <property type="match status" value="7"/>
</dbReference>
<keyword evidence="3" id="KW-0732">Signal</keyword>
<evidence type="ECO:0000259" key="5">
    <source>
        <dbReference type="SMART" id="SM00912"/>
    </source>
</evidence>
<dbReference type="InterPro" id="IPR050909">
    <property type="entry name" value="Bact_Autotransporter_VF"/>
</dbReference>
<evidence type="ECO:0000313" key="7">
    <source>
        <dbReference type="Proteomes" id="UP001204615"/>
    </source>
</evidence>
<dbReference type="InterPro" id="IPR043709">
    <property type="entry name" value="DUF5649"/>
</dbReference>
<dbReference type="SUPFAM" id="SSF51126">
    <property type="entry name" value="Pectin lyase-like"/>
    <property type="match status" value="1"/>
</dbReference>
<evidence type="ECO:0000256" key="1">
    <source>
        <dbReference type="ARBA" id="ARBA00004613"/>
    </source>
</evidence>
<comment type="subcellular location">
    <subcellularLocation>
        <location evidence="1">Secreted</location>
    </subcellularLocation>
</comment>
<dbReference type="InterPro" id="IPR011050">
    <property type="entry name" value="Pectin_lyase_fold/virulence"/>
</dbReference>
<dbReference type="PANTHER" id="PTHR12338">
    <property type="entry name" value="AUTOTRANSPORTER"/>
    <property type="match status" value="1"/>
</dbReference>
<name>A0ABT1FDS0_9GAMM</name>
<reference evidence="6 7" key="1">
    <citation type="submission" date="2022-06" db="EMBL/GenBank/DDBJ databases">
        <title>Dyella sp. Sa strain:Sa Genome sequencing.</title>
        <authorList>
            <person name="Park S."/>
        </authorList>
    </citation>
    <scope>NUCLEOTIDE SEQUENCE [LARGE SCALE GENOMIC DNA]</scope>
    <source>
        <strain evidence="6 7">Sa</strain>
    </source>
</reference>
<dbReference type="PANTHER" id="PTHR12338:SF8">
    <property type="entry name" value="HEME_HEMOPEXIN-BINDING PROTEIN"/>
    <property type="match status" value="1"/>
</dbReference>
<evidence type="ECO:0000256" key="2">
    <source>
        <dbReference type="ARBA" id="ARBA00022525"/>
    </source>
</evidence>
<evidence type="ECO:0000256" key="3">
    <source>
        <dbReference type="ARBA" id="ARBA00022729"/>
    </source>
</evidence>
<feature type="compositionally biased region" description="Basic residues" evidence="4">
    <location>
        <begin position="10"/>
        <end position="25"/>
    </location>
</feature>
<dbReference type="InterPro" id="IPR008638">
    <property type="entry name" value="FhaB/CdiA-like_TPS"/>
</dbReference>
<evidence type="ECO:0000256" key="4">
    <source>
        <dbReference type="SAM" id="MobiDB-lite"/>
    </source>
</evidence>
<keyword evidence="7" id="KW-1185">Reference proteome</keyword>
<accession>A0ABT1FDS0</accession>
<sequence length="3102" mass="294667">MHIHTDTPHRPSRRSHRKEAHPPRRKALPLCLSMALAAGAMVSPGVRAGSAVPGANAGTVSVAALTSPTGGSVVGGVGSISQSGGTTVINQLSNKLALDWQTFNVGKDATVLFKQPSFTAVALNRILDQNPSQIFGRINSNGQVFLINTHGIIFGTSAQVNVGGLVASTLDLTPSDFLANHFNLDAHGGSAGVVNHGTIAAASGGSVSLVGGSVANDGLILANYGNINLDGADRAVLDFDGNGLITVEVTGALKQRLDDRAAVSNSGTLEADGGTVVLQASAAKDLFTDAVNNSGVISAGGISTDGGTVRLVAAGGNAINSGSINVSGVHGGTAQVLSDTNVGVTGSIDASGTLGGGTIRVGGGWQGGEGLTRANVTYLGPDAVLDADATQQGNGGSVVLWGDNGNNFYGSISARGGVLGGSGGRVETSSHYGLNAQGSVDASAANGAAGLWLIDPHDITIQSGAGTTPLTSPFTATADSSTIKASDLEAALNGTNVTIFTGSTGTTQGGDITVNAAITPSAGNNSLYLEAAGSIFLNANITANTSHTLNLYLWSNYGGAAAGTTYTSNASCAVSCVVTVGDTSNAAISTGGGTLDIRTGTGGGALTLGTGSKTGTINTGGGALTVHTTGITEVAGSNTIVSGATMLDAGSGNITLGNANDFTGTVGLTAGNAQIEDANSLVLGNSTLSGSLTATAVTAITVNGAITGVGDAAFSTAALSGTGSIAGTGAITGLGSSNFALTGANAGTYGGIAFSGFTSADATHISGAAGFDDTALTSEGMTFASATHVAGSGTIANVGGSFADDTGTSTTSGIAYTGFGAVTGTGGDVTGVTGNFNLGTQVSSASGLDYSGFTLATVAGSGSGATLVGSGQTYTLDNATADKGSNGSIAWTGFGNIQDSTGTVVFGTGGSLSGSVTAKTLDYSSYGSAVNFDLSAGTGTTTGISGSWSGVTAVTGSVQGDTLAGTGQTYTLTGANAGNNGTVSWTSFENIDDATGTIGFSAGGSLGGSVTAKTLDYSSYGSAVNFDLSAGSGATTGIGGSWSGVTSVTGSSAVDTIAGSNQTYTLTGANAGNNGTVSWTSFENIADSGTGTLKATGATFNLSGGNSGTVTTLLPGGFSGIGNLDDATGTVAFGAGGSLSGNVTAKTLDYGSYGSAVNFDLSAGGGATTGIGGSWSGVTSVTGSSVGDTIAGNNQTYTLTGANAGNNGTVSWTSFENIADSGTGTLKATGATFNLSGGNSGTVTTLLPGGFSGIGNLDDATGTVAFGAGGSLSGNVTAKTLDYGSYGSAVNFDLSAGGGTTTGIGGSWSGVTSVTGSSAGDTIAGSNQTYTLTGANAGNNGTVSWTSFENIDDTAAGTVAFDAGGSLGGSATVQTLDYSSYGSAVNFDLSAGGGTTTGIGGSWSGVTSVTGSSAGDTIAGSNQTYTLTGVNAGNNGTVSWSSFENIADSGTGTLRAANQSWSLTGHNQGSVTDLSGAFSGIGNLIDTGTGSFLMHSGADGDISGNLDAGSGGSIDYTGYSTAVNVNLSGAGTTGVGGTVSGIASITASSNLGVSGTTAGSLGITTTGAGTTTLGTLSTGTDLTVNASGAVLQSGALTVTGTATVNAGSNAITLTDSGNDFQSTVNLTGGTTKITNQNALTLGTLSTGDLTATSTGTLNLGTGTVGGALLATSNGGTITEGSGGVQVTGTSNLQAVGGAITLTDGGNHFGLAVTAAGQGVSLVDSGNLTIASLSSGTNGTVNLTAGGALTLPASGIDTGTADLVLAANGGALSMPGALSGANITLIGRDGITLGSDLTSAGTVTLTSSGGAISQTSGVLTAGTLTGSSAGATTLGEANLVTALGSFSAAGFSLTNAQALTVNGTVSGGSSTTIDTAGNLSLGGNVSGTTTTLSAGGTIDQTAGIVTATTLNLGSVGGASLSGNNLVTNLGAVTNTGSGGLSLTNAVGLNLTGAIDVGSASGNDLAMAVTGNLTQSGGSVITANQLSGSSSGNTTLGGSNRLTTLGSFAAANLALTNAQALAVNGPLSVPGTLSLTTTAGGLSLASDLSATTVNLTSAAALSLANNIGATTLSLTSGGAISQSAGALTVTGATTVNAGSHAITLSDSGNDFGGTVNLTGGTTQITDQNALTLGTLSTGALTATSHGALNLGHGSVGGNLVATSNNGTITGGSGGVQVTGTSNLQAGTGAITLTDGSNHFTGAVTAAGQGVTLVDSGNLTVASLNSGTNGTVNLTAGGSLTLPALGIDTGTANLTLAANGGALVMPGALSGANVTLSGRDGITLGSNLTSAGTVTLTSSSGAISQTGGVLTAGTLTGSSAGDTTLGDANHIGTLGSFSAADFTLTNAQALTIGSNLVVGGGTGSIALTTTSGGLTVQHDLNGGAIMLNSAGNLSLAGNLAGSSVDLVSGGDIAQSAGVIQTGTLTGQAGGSATLARANKIGTLGNFSASNGLSITNAQALTVGGAVNGGSSTSLTTTSGSLTTSGSVGGSSIALAGQGGLAIDGAVNAGTGDITLGSAAGAISEGSGGVLTAGSLSGTSSGSTTLDGANQVVTLGNFTTGGDFSFRDARTLTVNSPLDIHGGSGNLNLTTSGASSDLILGTGLAGGTVTLTAGRNITTSSGITATTLTGSAGGQAQLGSSNHVGTLGDFSAGSLAFGNAGALVVGGQVSTGSGALDLSTTAGNLRVTGAVTGGAVGLTSASALAIDGTVSASTLALQAAGAITQSGGAITASSLTGTSGGSTTLDGANHVGSLGSFSAAGFRFTNAGALSVTGPIDGGSSTRLAATSGDLAINGQVSGTTTTLVSAGAITEGSAGRLVAGTLAGQSSGTTTLGGSNSIDTLGSFSASGLSLTNGKALSVGGPVNGGASVSLTTTSGDLAVDGQLSATAVWLQSAGAITEGSGGVITASTLSGQSGGLTTLGTRSQAIGNQIDTLGNFSSTAGFSLTNGKTLTLASVDNSAFTVDAGHAELYLGVTQGDLLEQGKTPLYDGTGTFASADHMGSGSSPIYVIGDGAQLVAHVGEAPAYFYAVDRQGNILPLTGELSFNVPTSLFFGKAQNGNGRGDAYIDPSVISANYRSFGIVPSGILLPADQQACDPGVEDCGDQ</sequence>
<feature type="domain" description="Filamentous haemagglutinin FhaB/tRNA nuclease CdiA-like TPS" evidence="5">
    <location>
        <begin position="64"/>
        <end position="176"/>
    </location>
</feature>
<dbReference type="RefSeq" id="WP_253566362.1">
    <property type="nucleotide sequence ID" value="NZ_JAMZEK010000002.1"/>
</dbReference>
<dbReference type="Proteomes" id="UP001204615">
    <property type="component" value="Unassembled WGS sequence"/>
</dbReference>
<feature type="region of interest" description="Disordered" evidence="4">
    <location>
        <begin position="1"/>
        <end position="25"/>
    </location>
</feature>
<dbReference type="EMBL" id="JAMZEK010000002">
    <property type="protein sequence ID" value="MCP1374593.1"/>
    <property type="molecule type" value="Genomic_DNA"/>
</dbReference>
<dbReference type="InterPro" id="IPR012334">
    <property type="entry name" value="Pectin_lyas_fold"/>
</dbReference>
<comment type="caution">
    <text evidence="6">The sequence shown here is derived from an EMBL/GenBank/DDBJ whole genome shotgun (WGS) entry which is preliminary data.</text>
</comment>
<evidence type="ECO:0000313" key="6">
    <source>
        <dbReference type="EMBL" id="MCP1374593.1"/>
    </source>
</evidence>
<proteinExistence type="predicted"/>
<dbReference type="Gene3D" id="2.160.20.10">
    <property type="entry name" value="Single-stranded right-handed beta-helix, Pectin lyase-like"/>
    <property type="match status" value="1"/>
</dbReference>
<dbReference type="NCBIfam" id="TIGR01901">
    <property type="entry name" value="adhes_NPXG"/>
    <property type="match status" value="1"/>
</dbReference>
<protein>
    <submittedName>
        <fullName evidence="6">Filamentous hemagglutinin N-terminal domain-containing protein</fullName>
    </submittedName>
</protein>
<organism evidence="6 7">
    <name type="scientific">Dyella lutea</name>
    <dbReference type="NCBI Taxonomy" id="2950441"/>
    <lineage>
        <taxon>Bacteria</taxon>
        <taxon>Pseudomonadati</taxon>
        <taxon>Pseudomonadota</taxon>
        <taxon>Gammaproteobacteria</taxon>
        <taxon>Lysobacterales</taxon>
        <taxon>Rhodanobacteraceae</taxon>
        <taxon>Dyella</taxon>
    </lineage>
</organism>
<gene>
    <name evidence="6" type="ORF">NC595_11015</name>
</gene>
<dbReference type="SMART" id="SM00912">
    <property type="entry name" value="Haemagg_act"/>
    <property type="match status" value="1"/>
</dbReference>